<sequence length="1579" mass="179000">MEAGDNSAPPLSASERQLQALTANIQELARQSAADRREMQELAKQNQELMALLRSRGEIPSPGQGQNGEEIPRNETGRNPNQNHNQNDEGSSANQNREPHPHPHPSQVADPAKSTADARAAKLEEELKEMREQMKEMKSQVKAKAAKNLDMLVHRSESPFTKRIDEYPSSSKVQGPMYNGSTRKQSRLTNRMNTSLSPHSMLASSKEDFLFQLCKDPPKSMSELMYEAQKFINAEDAFQARDEFLSRKEERTRKIDDSTSSRNKSSRQDYPKAERKNISSSNRREERPSSFTPLNMSIDQVLLQIQDNPDIKTRQKSVKSLVHPGRTRIKDRQEDRPRDIIGEIRTIVGGLASGGASRSSRKAYARQAHNILVTQRSRKSLKMDDQVISFSEDDARNIHHPHDDALVVTLTIAGFLTRRVLVDNGSSADIIYLPAYQQMKIDKEQLKPIDIPLVGFTGDKVKPLGVVSLVIEAGTYPRQVTNLGRVPCGELKGDQATARECYFASLGPEATHQTMKIDEGHKLVEPTEELEEIVLDDDEPSKTTSIGTKMDRTIREAMISFLKSNLDVFAWTHDDMPGIDPATICHKLNVDPSIRPIKQKRRVFAPDRNQAISDEVEKLLTAGFIREVFYPDWLANVVMVKKANGKWRMCVDFTDLNKACPKDSFPLPRIDQLVDSTAGHRLLTFMDAFSGYNQIMMDESDQEKTSFITSKGLFCYRVMPFGLKNAGATYQRLMNKMFHHQIGRNMEVYVDDMLVKTKDDIKHLEDLKETFETLRRYRMKLNPSKCVFGVSSGKFLGFMVSQRGIEANPDKIKAVLEMTPPRSTKEVQSLTGRVAALNRFVSRATDKCLPFFKTLRKAFVWTDECQKSFEELKRYLTSPPLLSPSQQGETLSLYLAVSPTAVSSALIREDGGTQLPVYYTSRAFQGAEERYPAMEKLALALIIAARKLRPYFQSHKIIVLTNHPLRKAMNKPDAAGRLIQWAVELSEFDIEYHPRQAIKAQALADFIAEFTVTEDEPSEEKPDEGWEIEIDGSSVKGAGGVGIVFKTPEGHLLKHSTRLQYPTTNNEAEYEALLTGLRIAKELGANRLKIRSDSQLIVGQVNGEYEAREDRMTKYLKLVRNAIKWFDEVKLVQIPREQNTEADALAKLASSDEATDQYIEVQHSPSHLEEELSPINVSNSWMTPIINYLEDETLPTDPVEARKLKVRCTRFALIQGILYKRGFSLPYLRCLDKAEADYVMREVHEGICGNHSGARSLVHKLIRAGYYWPTMQKDVVSYVRACDKCQRFGNLIHSPPETLTPMTAPWPFAQWGLDIMGPLPVGRRQLKFLVVGIDYFTKWTTDDSSTTRLSENSCEELGIHNHYSSPGHPQANGQVEVTNRSLLKMIKTRLEGAKGLWPEELPNILWAYRTTARTPTGETPFRLTYGTEAVIPVEVGLTTWRTNNYDEVSNDAQLRSNLDLVDEVRDQAEARTRVYQQRMARYYDRRVKHREFKVGDLVLRKVNPRNKGTQHRENWDPHGKDHTGSSSSTGRGTYHLEKLDGERTTSPLERRASKEILPRNTKSSKHHDSVSTSPRLKQP</sequence>
<dbReference type="InterPro" id="IPR043502">
    <property type="entry name" value="DNA/RNA_pol_sf"/>
</dbReference>
<feature type="compositionally biased region" description="Polar residues" evidence="1">
    <location>
        <begin position="77"/>
        <end position="96"/>
    </location>
</feature>
<evidence type="ECO:0000256" key="1">
    <source>
        <dbReference type="SAM" id="MobiDB-lite"/>
    </source>
</evidence>
<dbReference type="PANTHER" id="PTHR48475">
    <property type="entry name" value="RIBONUCLEASE H"/>
    <property type="match status" value="1"/>
</dbReference>
<feature type="domain" description="Reverse transcriptase" evidence="2">
    <location>
        <begin position="621"/>
        <end position="800"/>
    </location>
</feature>
<dbReference type="CDD" id="cd09279">
    <property type="entry name" value="RNase_HI_like"/>
    <property type="match status" value="1"/>
</dbReference>
<dbReference type="CDD" id="cd01647">
    <property type="entry name" value="RT_LTR"/>
    <property type="match status" value="1"/>
</dbReference>
<dbReference type="Pfam" id="PF00078">
    <property type="entry name" value="RVT_1"/>
    <property type="match status" value="1"/>
</dbReference>
<dbReference type="EMBL" id="OIVN01002868">
    <property type="protein sequence ID" value="SPD07071.1"/>
    <property type="molecule type" value="Genomic_DNA"/>
</dbReference>
<dbReference type="Pfam" id="PF13456">
    <property type="entry name" value="RVT_3"/>
    <property type="match status" value="1"/>
</dbReference>
<dbReference type="SUPFAM" id="SSF56672">
    <property type="entry name" value="DNA/RNA polymerases"/>
    <property type="match status" value="1"/>
</dbReference>
<dbReference type="InterPro" id="IPR041588">
    <property type="entry name" value="Integrase_H2C2"/>
</dbReference>
<dbReference type="Gene3D" id="3.30.70.270">
    <property type="match status" value="2"/>
</dbReference>
<dbReference type="Gene3D" id="3.10.10.10">
    <property type="entry name" value="HIV Type 1 Reverse Transcriptase, subunit A, domain 1"/>
    <property type="match status" value="1"/>
</dbReference>
<feature type="compositionally biased region" description="Basic and acidic residues" evidence="1">
    <location>
        <begin position="1534"/>
        <end position="1557"/>
    </location>
</feature>
<dbReference type="InterPro" id="IPR012337">
    <property type="entry name" value="RNaseH-like_sf"/>
</dbReference>
<feature type="compositionally biased region" description="Basic and acidic residues" evidence="1">
    <location>
        <begin position="1510"/>
        <end position="1523"/>
    </location>
</feature>
<dbReference type="PROSITE" id="PS50994">
    <property type="entry name" value="INTEGRASE"/>
    <property type="match status" value="1"/>
</dbReference>
<feature type="region of interest" description="Disordered" evidence="1">
    <location>
        <begin position="249"/>
        <end position="295"/>
    </location>
</feature>
<feature type="compositionally biased region" description="Low complexity" evidence="1">
    <location>
        <begin position="1524"/>
        <end position="1533"/>
    </location>
</feature>
<dbReference type="Gene3D" id="1.10.340.70">
    <property type="match status" value="1"/>
</dbReference>
<feature type="compositionally biased region" description="Polar residues" evidence="1">
    <location>
        <begin position="1570"/>
        <end position="1579"/>
    </location>
</feature>
<dbReference type="InterPro" id="IPR000477">
    <property type="entry name" value="RT_dom"/>
</dbReference>
<dbReference type="InterPro" id="IPR043128">
    <property type="entry name" value="Rev_trsase/Diguanyl_cyclase"/>
</dbReference>
<dbReference type="InterPro" id="IPR036397">
    <property type="entry name" value="RNaseH_sf"/>
</dbReference>
<dbReference type="InterPro" id="IPR001584">
    <property type="entry name" value="Integrase_cat-core"/>
</dbReference>
<reference evidence="5" key="1">
    <citation type="submission" date="2018-02" db="EMBL/GenBank/DDBJ databases">
        <authorList>
            <person name="Cohen D.B."/>
            <person name="Kent A.D."/>
        </authorList>
    </citation>
    <scope>NUCLEOTIDE SEQUENCE</scope>
</reference>
<dbReference type="SUPFAM" id="SSF53098">
    <property type="entry name" value="Ribonuclease H-like"/>
    <property type="match status" value="2"/>
</dbReference>
<organism evidence="5">
    <name type="scientific">Fagus sylvatica</name>
    <name type="common">Beechnut</name>
    <dbReference type="NCBI Taxonomy" id="28930"/>
    <lineage>
        <taxon>Eukaryota</taxon>
        <taxon>Viridiplantae</taxon>
        <taxon>Streptophyta</taxon>
        <taxon>Embryophyta</taxon>
        <taxon>Tracheophyta</taxon>
        <taxon>Spermatophyta</taxon>
        <taxon>Magnoliopsida</taxon>
        <taxon>eudicotyledons</taxon>
        <taxon>Gunneridae</taxon>
        <taxon>Pentapetalae</taxon>
        <taxon>rosids</taxon>
        <taxon>fabids</taxon>
        <taxon>Fagales</taxon>
        <taxon>Fagaceae</taxon>
        <taxon>Fagus</taxon>
    </lineage>
</organism>
<evidence type="ECO:0000313" key="5">
    <source>
        <dbReference type="EMBL" id="SPD07071.1"/>
    </source>
</evidence>
<dbReference type="Pfam" id="PF17921">
    <property type="entry name" value="Integrase_H2C2"/>
    <property type="match status" value="1"/>
</dbReference>
<dbReference type="CDD" id="cd00303">
    <property type="entry name" value="retropepsin_like"/>
    <property type="match status" value="1"/>
</dbReference>
<evidence type="ECO:0000259" key="4">
    <source>
        <dbReference type="PROSITE" id="PS50994"/>
    </source>
</evidence>
<feature type="region of interest" description="Disordered" evidence="1">
    <location>
        <begin position="29"/>
        <end position="121"/>
    </location>
</feature>
<dbReference type="InterPro" id="IPR002156">
    <property type="entry name" value="RNaseH_domain"/>
</dbReference>
<gene>
    <name evidence="5" type="ORF">FSB_LOCUS34953</name>
</gene>
<feature type="region of interest" description="Disordered" evidence="1">
    <location>
        <begin position="1501"/>
        <end position="1579"/>
    </location>
</feature>
<protein>
    <submittedName>
        <fullName evidence="5">Uncharacterized protein</fullName>
    </submittedName>
</protein>
<feature type="compositionally biased region" description="Basic and acidic residues" evidence="1">
    <location>
        <begin position="266"/>
        <end position="288"/>
    </location>
</feature>
<dbReference type="PROSITE" id="PS50878">
    <property type="entry name" value="RT_POL"/>
    <property type="match status" value="1"/>
</dbReference>
<dbReference type="Pfam" id="PF17919">
    <property type="entry name" value="RT_RNaseH_2"/>
    <property type="match status" value="1"/>
</dbReference>
<accession>A0A2N9H5Z8</accession>
<feature type="domain" description="Integrase catalytic" evidence="4">
    <location>
        <begin position="1341"/>
        <end position="1428"/>
    </location>
</feature>
<dbReference type="Gene3D" id="3.30.420.10">
    <property type="entry name" value="Ribonuclease H-like superfamily/Ribonuclease H"/>
    <property type="match status" value="2"/>
</dbReference>
<dbReference type="InterPro" id="IPR041577">
    <property type="entry name" value="RT_RNaseH_2"/>
</dbReference>
<proteinExistence type="predicted"/>
<dbReference type="GO" id="GO:0015074">
    <property type="term" value="P:DNA integration"/>
    <property type="evidence" value="ECO:0007669"/>
    <property type="project" value="InterPro"/>
</dbReference>
<feature type="domain" description="RNase H type-1" evidence="3">
    <location>
        <begin position="1022"/>
        <end position="1151"/>
    </location>
</feature>
<evidence type="ECO:0000259" key="2">
    <source>
        <dbReference type="PROSITE" id="PS50878"/>
    </source>
</evidence>
<dbReference type="GO" id="GO:0004523">
    <property type="term" value="F:RNA-DNA hybrid ribonuclease activity"/>
    <property type="evidence" value="ECO:0007669"/>
    <property type="project" value="InterPro"/>
</dbReference>
<dbReference type="PANTHER" id="PTHR48475:SF2">
    <property type="entry name" value="RIBONUCLEASE H"/>
    <property type="match status" value="1"/>
</dbReference>
<dbReference type="GO" id="GO:0003676">
    <property type="term" value="F:nucleic acid binding"/>
    <property type="evidence" value="ECO:0007669"/>
    <property type="project" value="InterPro"/>
</dbReference>
<name>A0A2N9H5Z8_FAGSY</name>
<dbReference type="PROSITE" id="PS50879">
    <property type="entry name" value="RNASE_H_1"/>
    <property type="match status" value="1"/>
</dbReference>
<feature type="compositionally biased region" description="Basic and acidic residues" evidence="1">
    <location>
        <begin position="249"/>
        <end position="259"/>
    </location>
</feature>
<evidence type="ECO:0000259" key="3">
    <source>
        <dbReference type="PROSITE" id="PS50879"/>
    </source>
</evidence>